<dbReference type="SUPFAM" id="SSF74924">
    <property type="entry name" value="Cap-Gly domain"/>
    <property type="match status" value="1"/>
</dbReference>
<reference evidence="9" key="1">
    <citation type="submission" date="2016-04" db="EMBL/GenBank/DDBJ databases">
        <authorList>
            <person name="Evans L.H."/>
            <person name="Alamgir A."/>
            <person name="Owens N."/>
            <person name="Weber N.D."/>
            <person name="Virtaneva K."/>
            <person name="Barbian K."/>
            <person name="Babar A."/>
            <person name="Rosenke K."/>
        </authorList>
    </citation>
    <scope>NUCLEOTIDE SEQUENCE [LARGE SCALE GENOMIC DNA]</scope>
    <source>
        <strain evidence="9">CBS 101.48</strain>
    </source>
</reference>
<dbReference type="SMART" id="SM01052">
    <property type="entry name" value="CAP_GLY"/>
    <property type="match status" value="1"/>
</dbReference>
<keyword evidence="5" id="KW-0677">Repeat</keyword>
<evidence type="ECO:0000256" key="6">
    <source>
        <dbReference type="ARBA" id="ARBA00023186"/>
    </source>
</evidence>
<evidence type="ECO:0000256" key="2">
    <source>
        <dbReference type="ARBA" id="ARBA00006286"/>
    </source>
</evidence>
<evidence type="ECO:0000313" key="10">
    <source>
        <dbReference type="Proteomes" id="UP000078561"/>
    </source>
</evidence>
<protein>
    <recommendedName>
        <fullName evidence="8">CAP-Gly domain-containing protein</fullName>
    </recommendedName>
</protein>
<dbReference type="GO" id="GO:0007010">
    <property type="term" value="P:cytoskeleton organization"/>
    <property type="evidence" value="ECO:0007669"/>
    <property type="project" value="TreeGrafter"/>
</dbReference>
<dbReference type="PROSITE" id="PS00845">
    <property type="entry name" value="CAP_GLY_1"/>
    <property type="match status" value="1"/>
</dbReference>
<dbReference type="Gene3D" id="3.80.10.10">
    <property type="entry name" value="Ribonuclease Inhibitor"/>
    <property type="match status" value="2"/>
</dbReference>
<organism evidence="9">
    <name type="scientific">Absidia glauca</name>
    <name type="common">Pin mould</name>
    <dbReference type="NCBI Taxonomy" id="4829"/>
    <lineage>
        <taxon>Eukaryota</taxon>
        <taxon>Fungi</taxon>
        <taxon>Fungi incertae sedis</taxon>
        <taxon>Mucoromycota</taxon>
        <taxon>Mucoromycotina</taxon>
        <taxon>Mucoromycetes</taxon>
        <taxon>Mucorales</taxon>
        <taxon>Cunninghamellaceae</taxon>
        <taxon>Absidia</taxon>
    </lineage>
</organism>
<dbReference type="InterPro" id="IPR000626">
    <property type="entry name" value="Ubiquitin-like_dom"/>
</dbReference>
<keyword evidence="4" id="KW-0433">Leucine-rich repeat</keyword>
<evidence type="ECO:0000256" key="4">
    <source>
        <dbReference type="ARBA" id="ARBA00022614"/>
    </source>
</evidence>
<keyword evidence="7" id="KW-0206">Cytoskeleton</keyword>
<dbReference type="InterPro" id="IPR044079">
    <property type="entry name" value="Ubl_TBCE"/>
</dbReference>
<dbReference type="Proteomes" id="UP000078561">
    <property type="component" value="Unassembled WGS sequence"/>
</dbReference>
<dbReference type="AlphaFoldDB" id="A0A163KCI3"/>
<dbReference type="GO" id="GO:0005856">
    <property type="term" value="C:cytoskeleton"/>
    <property type="evidence" value="ECO:0007669"/>
    <property type="project" value="UniProtKB-SubCell"/>
</dbReference>
<accession>A0A163KCI3</accession>
<feature type="domain" description="CAP-Gly" evidence="8">
    <location>
        <begin position="27"/>
        <end position="71"/>
    </location>
</feature>
<dbReference type="Gene3D" id="2.30.30.190">
    <property type="entry name" value="CAP Gly-rich-like domain"/>
    <property type="match status" value="1"/>
</dbReference>
<dbReference type="InterPro" id="IPR003591">
    <property type="entry name" value="Leu-rich_rpt_typical-subtyp"/>
</dbReference>
<evidence type="ECO:0000256" key="5">
    <source>
        <dbReference type="ARBA" id="ARBA00022737"/>
    </source>
</evidence>
<dbReference type="PANTHER" id="PTHR18849:SF0">
    <property type="entry name" value="CILIA- AND FLAGELLA-ASSOCIATED PROTEIN 410-RELATED"/>
    <property type="match status" value="1"/>
</dbReference>
<dbReference type="SUPFAM" id="SSF54236">
    <property type="entry name" value="Ubiquitin-like"/>
    <property type="match status" value="1"/>
</dbReference>
<gene>
    <name evidence="9" type="primary">ABSGL_11979.1 scaffold 12361</name>
</gene>
<evidence type="ECO:0000259" key="8">
    <source>
        <dbReference type="PROSITE" id="PS50245"/>
    </source>
</evidence>
<comment type="subcellular location">
    <subcellularLocation>
        <location evidence="1">Cytoplasm</location>
        <location evidence="1">Cytoskeleton</location>
    </subcellularLocation>
</comment>
<dbReference type="SUPFAM" id="SSF52058">
    <property type="entry name" value="L domain-like"/>
    <property type="match status" value="1"/>
</dbReference>
<dbReference type="Pfam" id="PF01302">
    <property type="entry name" value="CAP_GLY"/>
    <property type="match status" value="1"/>
</dbReference>
<dbReference type="Gene3D" id="3.10.20.90">
    <property type="entry name" value="Phosphatidylinositol 3-kinase Catalytic Subunit, Chain A, domain 1"/>
    <property type="match status" value="1"/>
</dbReference>
<dbReference type="PROSITE" id="PS50245">
    <property type="entry name" value="CAP_GLY_2"/>
    <property type="match status" value="1"/>
</dbReference>
<keyword evidence="6" id="KW-0143">Chaperone</keyword>
<sequence length="545" mass="60852">MASIPSDIQVGTRIQIDDDRATVLYIGGIPKSTGQWLGVEWDNDARGKHDGSREGIRYFTCRAATSGSFIRYHAKKVVAGCSFLDALTSKYIVDLTQDPNSVYDPATDAGTVYLGGNKSIEVETVGFGKIQKAQSQLSGLKVVGLSDMKIVTEGKDQDIAKADLSIEDLDLSKNLVNDWFTVAKIVAQLPQLKILRLNHIRLLPLNDPTLASVSSTLPFQHLKTLVLCNTHITWQQILLLEPLLLHLEDLQLSGNGITTLSPAPNQFQQLKCINLEDNCIQDWKEIDHLGSLLNLETLFLNGNNIPSIKLTPDTFKKLAFLRVDRNQLQHWDSFNTLDRLPSLIKLRCHENPLFKGMHVEETAAQVVGRIHGLTTLNGNTLTERERIDLERFYLKLCTRDGDSHETIMTKHPRYGALCKVHGEPDLGLGKNNVGLATTSTLNQRLISITLSHLPLTSEQALMAKHEANDLPAPVHTITKRVLATMIVRSLRHLIQKIFGIPASQQHLYLIQTDQPQSMIMDISDDLRDLKYYSIAQGDNVIVLDY</sequence>
<name>A0A163KCI3_ABSGL</name>
<dbReference type="InterPro" id="IPR000938">
    <property type="entry name" value="CAP-Gly_domain"/>
</dbReference>
<keyword evidence="10" id="KW-1185">Reference proteome</keyword>
<dbReference type="OMA" id="SEESHMF"/>
<dbReference type="Pfam" id="PF14560">
    <property type="entry name" value="Ubiquitin_2"/>
    <property type="match status" value="1"/>
</dbReference>
<dbReference type="SMART" id="SM00369">
    <property type="entry name" value="LRR_TYP"/>
    <property type="match status" value="2"/>
</dbReference>
<proteinExistence type="inferred from homology"/>
<dbReference type="CDD" id="cd17044">
    <property type="entry name" value="Ubl_TBCE"/>
    <property type="match status" value="1"/>
</dbReference>
<dbReference type="EMBL" id="LT554490">
    <property type="protein sequence ID" value="SAM06103.1"/>
    <property type="molecule type" value="Genomic_DNA"/>
</dbReference>
<dbReference type="PANTHER" id="PTHR18849">
    <property type="entry name" value="LEUCINE RICH REPEAT PROTEIN"/>
    <property type="match status" value="1"/>
</dbReference>
<evidence type="ECO:0000256" key="7">
    <source>
        <dbReference type="ARBA" id="ARBA00023212"/>
    </source>
</evidence>
<dbReference type="InterPro" id="IPR029071">
    <property type="entry name" value="Ubiquitin-like_domsf"/>
</dbReference>
<dbReference type="InterPro" id="IPR001611">
    <property type="entry name" value="Leu-rich_rpt"/>
</dbReference>
<dbReference type="InParanoid" id="A0A163KCI3"/>
<dbReference type="PROSITE" id="PS51450">
    <property type="entry name" value="LRR"/>
    <property type="match status" value="2"/>
</dbReference>
<comment type="similarity">
    <text evidence="2">Belongs to the TBCE family.</text>
</comment>
<evidence type="ECO:0000256" key="1">
    <source>
        <dbReference type="ARBA" id="ARBA00004245"/>
    </source>
</evidence>
<evidence type="ECO:0000256" key="3">
    <source>
        <dbReference type="ARBA" id="ARBA00022490"/>
    </source>
</evidence>
<dbReference type="InterPro" id="IPR032675">
    <property type="entry name" value="LRR_dom_sf"/>
</dbReference>
<keyword evidence="3" id="KW-0963">Cytoplasm</keyword>
<dbReference type="OrthoDB" id="5273213at2759"/>
<dbReference type="InterPro" id="IPR036859">
    <property type="entry name" value="CAP-Gly_dom_sf"/>
</dbReference>
<evidence type="ECO:0000313" key="9">
    <source>
        <dbReference type="EMBL" id="SAM06103.1"/>
    </source>
</evidence>
<dbReference type="STRING" id="4829.A0A163KCI3"/>